<dbReference type="PANTHER" id="PTHR35332:SF2">
    <property type="entry name" value="REGULATION OF ENOLASE PROTEIN 1"/>
    <property type="match status" value="1"/>
</dbReference>
<protein>
    <submittedName>
        <fullName evidence="1">Uncharacterized protein</fullName>
    </submittedName>
</protein>
<dbReference type="KEGG" id="uma:UMAG_05270"/>
<keyword evidence="2" id="KW-1185">Reference proteome</keyword>
<gene>
    <name evidence="1" type="ORF">UMAG_05270</name>
</gene>
<dbReference type="PANTHER" id="PTHR35332">
    <property type="entry name" value="REGULATION OF ENOLASE PROTEIN 1"/>
    <property type="match status" value="1"/>
</dbReference>
<dbReference type="Proteomes" id="UP000000561">
    <property type="component" value="Chromosome 19"/>
</dbReference>
<dbReference type="GeneID" id="23565207"/>
<evidence type="ECO:0000313" key="2">
    <source>
        <dbReference type="Proteomes" id="UP000000561"/>
    </source>
</evidence>
<organism evidence="1 2">
    <name type="scientific">Mycosarcoma maydis</name>
    <name type="common">Corn smut fungus</name>
    <name type="synonym">Ustilago maydis</name>
    <dbReference type="NCBI Taxonomy" id="5270"/>
    <lineage>
        <taxon>Eukaryota</taxon>
        <taxon>Fungi</taxon>
        <taxon>Dikarya</taxon>
        <taxon>Basidiomycota</taxon>
        <taxon>Ustilaginomycotina</taxon>
        <taxon>Ustilaginomycetes</taxon>
        <taxon>Ustilaginales</taxon>
        <taxon>Ustilaginaceae</taxon>
        <taxon>Mycosarcoma</taxon>
    </lineage>
</organism>
<dbReference type="Gene3D" id="2.60.120.200">
    <property type="match status" value="1"/>
</dbReference>
<accession>A0A0D1DUJ9</accession>
<dbReference type="VEuPathDB" id="FungiDB:UMAG_05270"/>
<dbReference type="InParanoid" id="A0A0D1DUJ9"/>
<dbReference type="Pfam" id="PF07081">
    <property type="entry name" value="DUF1349"/>
    <property type="match status" value="1"/>
</dbReference>
<sequence>MTSSTWASDVQWKFHDPTSRSTYTVDRSTGTGAGSYTINISSGPRTDWWTTAPGSQPESSAHRTTGPLVYQTRHISSCTSWRLSALVSQPGLERFQQTTLFIQRCSEEQSDMAAQLWLKAGVENEGGRQYVGVVATNPYSDWNVSPLPKRKEHVQTKVLIEIEKIGPDVHVYYTLQGDEERLLLREKKGFALPVQAEQMEHWRLGAMVCGPLSDATQGLVQEWNWEVLPDSHHH</sequence>
<evidence type="ECO:0000313" key="1">
    <source>
        <dbReference type="EMBL" id="KIS66270.1"/>
    </source>
</evidence>
<dbReference type="eggNOG" id="ENOG502S8JK">
    <property type="taxonomic scope" value="Eukaryota"/>
</dbReference>
<dbReference type="AlphaFoldDB" id="A0A0D1DUJ9"/>
<proteinExistence type="predicted"/>
<dbReference type="EMBL" id="CM003158">
    <property type="protein sequence ID" value="KIS66270.1"/>
    <property type="molecule type" value="Genomic_DNA"/>
</dbReference>
<dbReference type="InterPro" id="IPR009784">
    <property type="entry name" value="DUF1349"/>
</dbReference>
<dbReference type="OMA" id="RTDWWTT"/>
<dbReference type="RefSeq" id="XP_011391992.1">
    <property type="nucleotide sequence ID" value="XM_011393690.1"/>
</dbReference>
<dbReference type="OrthoDB" id="42525at2759"/>
<name>A0A0D1DUJ9_MYCMD</name>
<reference evidence="1 2" key="1">
    <citation type="journal article" date="2006" name="Nature">
        <title>Insights from the genome of the biotrophic fungal plant pathogen Ustilago maydis.</title>
        <authorList>
            <person name="Kamper J."/>
            <person name="Kahmann R."/>
            <person name="Bolker M."/>
            <person name="Ma L.J."/>
            <person name="Brefort T."/>
            <person name="Saville B.J."/>
            <person name="Banuett F."/>
            <person name="Kronstad J.W."/>
            <person name="Gold S.E."/>
            <person name="Muller O."/>
            <person name="Perlin M.H."/>
            <person name="Wosten H.A."/>
            <person name="de Vries R."/>
            <person name="Ruiz-Herrera J."/>
            <person name="Reynaga-Pena C.G."/>
            <person name="Snetselaar K."/>
            <person name="McCann M."/>
            <person name="Perez-Martin J."/>
            <person name="Feldbrugge M."/>
            <person name="Basse C.W."/>
            <person name="Steinberg G."/>
            <person name="Ibeas J.I."/>
            <person name="Holloman W."/>
            <person name="Guzman P."/>
            <person name="Farman M."/>
            <person name="Stajich J.E."/>
            <person name="Sentandreu R."/>
            <person name="Gonzalez-Prieto J.M."/>
            <person name="Kennell J.C."/>
            <person name="Molina L."/>
            <person name="Schirawski J."/>
            <person name="Mendoza-Mendoza A."/>
            <person name="Greilinger D."/>
            <person name="Munch K."/>
            <person name="Rossel N."/>
            <person name="Scherer M."/>
            <person name="Vranes M."/>
            <person name="Ladendorf O."/>
            <person name="Vincon V."/>
            <person name="Fuchs U."/>
            <person name="Sandrock B."/>
            <person name="Meng S."/>
            <person name="Ho E.C."/>
            <person name="Cahill M.J."/>
            <person name="Boyce K.J."/>
            <person name="Klose J."/>
            <person name="Klosterman S.J."/>
            <person name="Deelstra H.J."/>
            <person name="Ortiz-Castellanos L."/>
            <person name="Li W."/>
            <person name="Sanchez-Alonso P."/>
            <person name="Schreier P.H."/>
            <person name="Hauser-Hahn I."/>
            <person name="Vaupel M."/>
            <person name="Koopmann E."/>
            <person name="Friedrich G."/>
            <person name="Voss H."/>
            <person name="Schluter T."/>
            <person name="Margolis J."/>
            <person name="Platt D."/>
            <person name="Swimmer C."/>
            <person name="Gnirke A."/>
            <person name="Chen F."/>
            <person name="Vysotskaia V."/>
            <person name="Mannhaupt G."/>
            <person name="Guldener U."/>
            <person name="Munsterkotter M."/>
            <person name="Haase D."/>
            <person name="Oesterheld M."/>
            <person name="Mewes H.W."/>
            <person name="Mauceli E.W."/>
            <person name="DeCaprio D."/>
            <person name="Wade C.M."/>
            <person name="Butler J."/>
            <person name="Young S."/>
            <person name="Jaffe D.B."/>
            <person name="Calvo S."/>
            <person name="Nusbaum C."/>
            <person name="Galagan J."/>
            <person name="Birren B.W."/>
        </authorList>
    </citation>
    <scope>NUCLEOTIDE SEQUENCE [LARGE SCALE GENOMIC DNA]</scope>
    <source>
        <strain evidence="2">DSM 14603 / FGSC 9021 / UM521</strain>
    </source>
</reference>